<keyword evidence="13" id="KW-1185">Reference proteome</keyword>
<reference evidence="11 12" key="1">
    <citation type="submission" date="2020-12" db="EMBL/GenBank/DDBJ databases">
        <title>FDA dAtabase for Regulatory Grade micrObial Sequences (FDA-ARGOS): Supporting development and validation of Infectious Disease Dx tests.</title>
        <authorList>
            <person name="Sproer C."/>
            <person name="Gronow S."/>
            <person name="Severitt S."/>
            <person name="Schroder I."/>
            <person name="Tallon L."/>
            <person name="Sadzewicz L."/>
            <person name="Zhao X."/>
            <person name="Boylan J."/>
            <person name="Ott S."/>
            <person name="Bowen H."/>
            <person name="Vavikolanu K."/>
            <person name="Mehta A."/>
            <person name="Aluvathingal J."/>
            <person name="Nadendla S."/>
            <person name="Lowell S."/>
            <person name="Myers T."/>
            <person name="Yan Y."/>
            <person name="Sichtig H."/>
        </authorList>
    </citation>
    <scope>NUCLEOTIDE SEQUENCE [LARGE SCALE GENOMIC DNA]</scope>
    <source>
        <strain evidence="11 12">FDAARGOS_911</strain>
    </source>
</reference>
<comment type="similarity">
    <text evidence="7">Belongs to the SMC family.</text>
</comment>
<evidence type="ECO:0000256" key="4">
    <source>
        <dbReference type="ARBA" id="ARBA00022840"/>
    </source>
</evidence>
<dbReference type="GO" id="GO:0007059">
    <property type="term" value="P:chromosome segregation"/>
    <property type="evidence" value="ECO:0007669"/>
    <property type="project" value="UniProtKB-UniRule"/>
</dbReference>
<evidence type="ECO:0000313" key="10">
    <source>
        <dbReference type="EMBL" id="MCY3053197.1"/>
    </source>
</evidence>
<protein>
    <recommendedName>
        <fullName evidence="7">Chromosome partition protein Smc</fullName>
    </recommendedName>
</protein>
<dbReference type="InterPro" id="IPR024704">
    <property type="entry name" value="SMC"/>
</dbReference>
<evidence type="ECO:0000313" key="12">
    <source>
        <dbReference type="Proteomes" id="UP000594771"/>
    </source>
</evidence>
<dbReference type="SMART" id="SM00968">
    <property type="entry name" value="SMC_hinge"/>
    <property type="match status" value="1"/>
</dbReference>
<feature type="region of interest" description="Disordered" evidence="8">
    <location>
        <begin position="398"/>
        <end position="417"/>
    </location>
</feature>
<dbReference type="OrthoDB" id="9808768at2"/>
<dbReference type="GO" id="GO:0007062">
    <property type="term" value="P:sister chromatid cohesion"/>
    <property type="evidence" value="ECO:0007669"/>
    <property type="project" value="InterPro"/>
</dbReference>
<dbReference type="GO" id="GO:0005737">
    <property type="term" value="C:cytoplasm"/>
    <property type="evidence" value="ECO:0007669"/>
    <property type="project" value="UniProtKB-SubCell"/>
</dbReference>
<dbReference type="InterPro" id="IPR003395">
    <property type="entry name" value="RecF/RecN/SMC_N"/>
</dbReference>
<feature type="compositionally biased region" description="Polar residues" evidence="8">
    <location>
        <begin position="877"/>
        <end position="890"/>
    </location>
</feature>
<accession>A0A0X8FDN2</accession>
<proteinExistence type="inferred from homology"/>
<dbReference type="GO" id="GO:0003677">
    <property type="term" value="F:DNA binding"/>
    <property type="evidence" value="ECO:0007669"/>
    <property type="project" value="UniProtKB-UniRule"/>
</dbReference>
<evidence type="ECO:0000256" key="2">
    <source>
        <dbReference type="ARBA" id="ARBA00022490"/>
    </source>
</evidence>
<comment type="caution">
    <text evidence="7">Lacks conserved residue(s) required for the propagation of feature annotation.</text>
</comment>
<dbReference type="GO" id="GO:0030261">
    <property type="term" value="P:chromosome condensation"/>
    <property type="evidence" value="ECO:0007669"/>
    <property type="project" value="InterPro"/>
</dbReference>
<evidence type="ECO:0000256" key="3">
    <source>
        <dbReference type="ARBA" id="ARBA00022741"/>
    </source>
</evidence>
<dbReference type="FunFam" id="3.40.50.300:FF:000901">
    <property type="entry name" value="Chromosome partition protein Smc"/>
    <property type="match status" value="1"/>
</dbReference>
<evidence type="ECO:0000259" key="9">
    <source>
        <dbReference type="SMART" id="SM00968"/>
    </source>
</evidence>
<dbReference type="Pfam" id="PF06470">
    <property type="entry name" value="SMC_hinge"/>
    <property type="match status" value="1"/>
</dbReference>
<evidence type="ECO:0000313" key="13">
    <source>
        <dbReference type="Proteomes" id="UP001069145"/>
    </source>
</evidence>
<dbReference type="InterPro" id="IPR036277">
    <property type="entry name" value="SMC_hinge_sf"/>
</dbReference>
<dbReference type="FunFam" id="3.40.50.300:FF:000984">
    <property type="entry name" value="Chromosome partition protein Smc"/>
    <property type="match status" value="1"/>
</dbReference>
<keyword evidence="2 7" id="KW-0963">Cytoplasm</keyword>
<keyword evidence="6 7" id="KW-0238">DNA-binding</keyword>
<feature type="coiled-coil region" evidence="7">
    <location>
        <begin position="679"/>
        <end position="790"/>
    </location>
</feature>
<comment type="subunit">
    <text evidence="7">Homodimer.</text>
</comment>
<gene>
    <name evidence="7 11" type="primary">smc</name>
    <name evidence="11" type="ORF">I6G68_07860</name>
    <name evidence="10" type="ORF">ODY43_04255</name>
</gene>
<dbReference type="GO" id="GO:0005694">
    <property type="term" value="C:chromosome"/>
    <property type="evidence" value="ECO:0007669"/>
    <property type="project" value="InterPro"/>
</dbReference>
<comment type="subcellular location">
    <subcellularLocation>
        <location evidence="1 7">Cytoplasm</location>
    </subcellularLocation>
</comment>
<sequence length="1186" mass="134289">MYLKTIEMVGFKSFAEKTRVELDRGFTAIVGPNGSGKSNITEAVKWVLGEQSAKSLRGKRMDDVIFSGSQSRRQSQYAQVVLTFDNSDRVLDMDSDEVSVLRRYTRSGDSIYKINGQNCRLKDITQLMMDTGVGKESFSIISQGKVEEIFTQRAEERRAIFEEAAGVMKYKSKKQEAERKLDRSQENLNRIEDILSEIEGRLDPLKEQKEAAVSYRDKKQELSQIEIALTAVQIETLNEQWQLAKKDLESIQASNETKKRQLDQEETALSQAKVAEEQSDDRVNDLNDNYVVKLQAGEKLRSQLQMMEQEQRFIQSNRQSQEKEQANLQAKIEKLKANLKSNQAQLDKYQETYQSQADSYQSLKDQLAALSDYSEEDLEDLRNQYIAYLQEESHLSNQIQQNEKDIQQGQKNQEKYAERIRSTKKEQAKLEDQQEELDQEISHKEQRLKDLLQEYQTQVQSLQQAQAQVQKATNANQTLNQKLLRKQAQLDSLKNLEDNHEGFYYGVKNALKLKSQKRGIFGAIAELIDVPEDYTLAVETALGGSMQNIVTQDGQVAQEVITYLKAKKAGRATFLPLDTMKSRRISDQQVSRVQADPAYIGLLVDLVDFDDQFQTVMENVMGNIILAEDLTGARRLSQALHARYRIVTLTGDLVNAGGSLTGGANKRTQTSLLSRKNDIQSLSQAIESMEAAYQEAASRIATQEKDQDQMAQALESLKEKGSEARYDLRSSQTERERLTQELEKLAKEVQGQDYEKNLSQEDVEQSQADLATSQKKLTHLQGKIQAAKAKIDARLLSDEEKGQQKAHLQDEFQQIATDFAVTKEQVKQAKDRKNSLSAELADQEKSYQELANLLSQALTNDSDQEEKKKHLEAQLQSFQKQSKDIQSQLKTAKEERQKASQKVEAANQMISQLNSEIQSNLQSIAKLEASASRYEVSIDNHLEQLSESYGLTYERARAESQLTMSIDQASSRVKQLKQAIDSLGPVNMQAIEEYDEVYERFCFIDKQRQDAIDARENLYQTIAEMDSEVSSRFKTTFEAIRDAFESIFPALFGGGKATLKLTDPNDLLNTGVEIMAQPPGKKLQLLSLLSGGERALTAIALLFAILDVKTVPFSILDEVEAALDDANVARYGRYLQKFAQKTQFIVISHRKGTMEAANILYGVTMQQEGISQLASVRLEDVDDQLN</sequence>
<dbReference type="GO" id="GO:0006260">
    <property type="term" value="P:DNA replication"/>
    <property type="evidence" value="ECO:0007669"/>
    <property type="project" value="UniProtKB-UniRule"/>
</dbReference>
<keyword evidence="4 7" id="KW-0067">ATP-binding</keyword>
<dbReference type="SUPFAM" id="SSF52540">
    <property type="entry name" value="P-loop containing nucleoside triphosphate hydrolases"/>
    <property type="match status" value="1"/>
</dbReference>
<dbReference type="Gene3D" id="1.20.1060.20">
    <property type="match status" value="1"/>
</dbReference>
<dbReference type="Gene3D" id="1.10.287.1490">
    <property type="match status" value="1"/>
</dbReference>
<reference evidence="10" key="2">
    <citation type="submission" date="2022-09" db="EMBL/GenBank/DDBJ databases">
        <title>Aerococcus urinae taxonomy study.</title>
        <authorList>
            <person name="Christensen J."/>
            <person name="Senneby E."/>
        </authorList>
    </citation>
    <scope>NUCLEOTIDE SEQUENCE</scope>
    <source>
        <strain evidence="10">NLD-066-U95</strain>
    </source>
</reference>
<dbReference type="NCBIfam" id="TIGR02168">
    <property type="entry name" value="SMC_prok_B"/>
    <property type="match status" value="1"/>
</dbReference>
<dbReference type="InterPro" id="IPR011890">
    <property type="entry name" value="SMC_prok"/>
</dbReference>
<evidence type="ECO:0000256" key="1">
    <source>
        <dbReference type="ARBA" id="ARBA00004496"/>
    </source>
</evidence>
<dbReference type="Gene3D" id="3.40.50.300">
    <property type="entry name" value="P-loop containing nucleotide triphosphate hydrolases"/>
    <property type="match status" value="2"/>
</dbReference>
<comment type="function">
    <text evidence="7">Required for chromosome condensation and partitioning.</text>
</comment>
<dbReference type="KEGG" id="aun:AWM73_02190"/>
<dbReference type="HAMAP" id="MF_01894">
    <property type="entry name" value="Smc_prok"/>
    <property type="match status" value="1"/>
</dbReference>
<dbReference type="Pfam" id="PF02463">
    <property type="entry name" value="SMC_N"/>
    <property type="match status" value="2"/>
</dbReference>
<dbReference type="InterPro" id="IPR010935">
    <property type="entry name" value="SMC_hinge"/>
</dbReference>
<dbReference type="Proteomes" id="UP001069145">
    <property type="component" value="Unassembled WGS sequence"/>
</dbReference>
<dbReference type="GeneID" id="35768490"/>
<dbReference type="GO" id="GO:0016887">
    <property type="term" value="F:ATP hydrolysis activity"/>
    <property type="evidence" value="ECO:0007669"/>
    <property type="project" value="InterPro"/>
</dbReference>
<comment type="domain">
    <text evidence="7">Contains large globular domains required for ATP hydrolysis at each terminus and a third globular domain forming a flexible hinge near the middle of the molecule. These domains are separated by coiled-coil structures.</text>
</comment>
<dbReference type="EMBL" id="JAOTML010000003">
    <property type="protein sequence ID" value="MCY3053197.1"/>
    <property type="molecule type" value="Genomic_DNA"/>
</dbReference>
<feature type="compositionally biased region" description="Basic and acidic residues" evidence="8">
    <location>
        <begin position="402"/>
        <end position="417"/>
    </location>
</feature>
<feature type="binding site" evidence="7">
    <location>
        <begin position="32"/>
        <end position="39"/>
    </location>
    <ligand>
        <name>ATP</name>
        <dbReference type="ChEBI" id="CHEBI:30616"/>
    </ligand>
</feature>
<feature type="domain" description="SMC hinge" evidence="9">
    <location>
        <begin position="518"/>
        <end position="637"/>
    </location>
</feature>
<evidence type="ECO:0000256" key="6">
    <source>
        <dbReference type="ARBA" id="ARBA00023125"/>
    </source>
</evidence>
<evidence type="ECO:0000256" key="8">
    <source>
        <dbReference type="SAM" id="MobiDB-lite"/>
    </source>
</evidence>
<evidence type="ECO:0000256" key="5">
    <source>
        <dbReference type="ARBA" id="ARBA00023054"/>
    </source>
</evidence>
<dbReference type="Gene3D" id="3.30.70.1620">
    <property type="match status" value="1"/>
</dbReference>
<keyword evidence="5 7" id="KW-0175">Coiled coil</keyword>
<evidence type="ECO:0000256" key="7">
    <source>
        <dbReference type="HAMAP-Rule" id="MF_01894"/>
    </source>
</evidence>
<dbReference type="SUPFAM" id="SSF75553">
    <property type="entry name" value="Smc hinge domain"/>
    <property type="match status" value="1"/>
</dbReference>
<dbReference type="PIRSF" id="PIRSF005719">
    <property type="entry name" value="SMC"/>
    <property type="match status" value="1"/>
</dbReference>
<name>A0A0X8FDN2_9LACT</name>
<dbReference type="GO" id="GO:0005524">
    <property type="term" value="F:ATP binding"/>
    <property type="evidence" value="ECO:0007669"/>
    <property type="project" value="UniProtKB-UniRule"/>
</dbReference>
<feature type="region of interest" description="Disordered" evidence="8">
    <location>
        <begin position="877"/>
        <end position="897"/>
    </location>
</feature>
<evidence type="ECO:0000313" key="11">
    <source>
        <dbReference type="EMBL" id="QPS01271.1"/>
    </source>
</evidence>
<dbReference type="Proteomes" id="UP000594771">
    <property type="component" value="Chromosome"/>
</dbReference>
<dbReference type="EMBL" id="CP065662">
    <property type="protein sequence ID" value="QPS01271.1"/>
    <property type="molecule type" value="Genomic_DNA"/>
</dbReference>
<dbReference type="RefSeq" id="WP_060777887.1">
    <property type="nucleotide sequence ID" value="NZ_CAJHLF010000003.1"/>
</dbReference>
<dbReference type="PANTHER" id="PTHR43977">
    <property type="entry name" value="STRUCTURAL MAINTENANCE OF CHROMOSOMES PROTEIN 3"/>
    <property type="match status" value="1"/>
</dbReference>
<dbReference type="AlphaFoldDB" id="A0A0X8FDN2"/>
<feature type="region of interest" description="Disordered" evidence="8">
    <location>
        <begin position="255"/>
        <end position="281"/>
    </location>
</feature>
<keyword evidence="3 7" id="KW-0547">Nucleotide-binding</keyword>
<organism evidence="11 12">
    <name type="scientific">Aerococcus urinae</name>
    <dbReference type="NCBI Taxonomy" id="1376"/>
    <lineage>
        <taxon>Bacteria</taxon>
        <taxon>Bacillati</taxon>
        <taxon>Bacillota</taxon>
        <taxon>Bacilli</taxon>
        <taxon>Lactobacillales</taxon>
        <taxon>Aerococcaceae</taxon>
        <taxon>Aerococcus</taxon>
    </lineage>
</organism>
<dbReference type="InterPro" id="IPR027417">
    <property type="entry name" value="P-loop_NTPase"/>
</dbReference>